<keyword evidence="12" id="KW-1185">Reference proteome</keyword>
<evidence type="ECO:0000256" key="1">
    <source>
        <dbReference type="ARBA" id="ARBA00000012"/>
    </source>
</evidence>
<evidence type="ECO:0000313" key="11">
    <source>
        <dbReference type="EMBL" id="TDP74555.1"/>
    </source>
</evidence>
<dbReference type="SUPFAM" id="SSF51717">
    <property type="entry name" value="Dihydropteroate synthetase-like"/>
    <property type="match status" value="1"/>
</dbReference>
<keyword evidence="8 9" id="KW-0289">Folate biosynthesis</keyword>
<dbReference type="RefSeq" id="WP_133699170.1">
    <property type="nucleotide sequence ID" value="NZ_SNXS01000001.1"/>
</dbReference>
<dbReference type="PROSITE" id="PS00793">
    <property type="entry name" value="DHPS_2"/>
    <property type="match status" value="1"/>
</dbReference>
<comment type="cofactor">
    <cofactor evidence="2 9">
        <name>Mg(2+)</name>
        <dbReference type="ChEBI" id="CHEBI:18420"/>
    </cofactor>
</comment>
<dbReference type="OrthoDB" id="9811744at2"/>
<dbReference type="FunCoup" id="A0A4R6QUU6">
    <property type="interactions" value="551"/>
</dbReference>
<evidence type="ECO:0000256" key="6">
    <source>
        <dbReference type="ARBA" id="ARBA00022723"/>
    </source>
</evidence>
<comment type="catalytic activity">
    <reaction evidence="1">
        <text>(7,8-dihydropterin-6-yl)methyl diphosphate + 4-aminobenzoate = 7,8-dihydropteroate + diphosphate</text>
        <dbReference type="Rhea" id="RHEA:19949"/>
        <dbReference type="ChEBI" id="CHEBI:17836"/>
        <dbReference type="ChEBI" id="CHEBI:17839"/>
        <dbReference type="ChEBI" id="CHEBI:33019"/>
        <dbReference type="ChEBI" id="CHEBI:72950"/>
        <dbReference type="EC" id="2.5.1.15"/>
    </reaction>
</comment>
<dbReference type="UniPathway" id="UPA00077">
    <property type="reaction ID" value="UER00156"/>
</dbReference>
<dbReference type="InterPro" id="IPR000489">
    <property type="entry name" value="Pterin-binding_dom"/>
</dbReference>
<accession>A0A4R6QUU6</accession>
<dbReference type="NCBIfam" id="TIGR01496">
    <property type="entry name" value="DHPS"/>
    <property type="match status" value="1"/>
</dbReference>
<dbReference type="Gene3D" id="3.20.20.20">
    <property type="entry name" value="Dihydropteroate synthase-like"/>
    <property type="match status" value="1"/>
</dbReference>
<reference evidence="11 12" key="1">
    <citation type="submission" date="2019-03" db="EMBL/GenBank/DDBJ databases">
        <title>Genomic Encyclopedia of Type Strains, Phase IV (KMG-IV): sequencing the most valuable type-strain genomes for metagenomic binning, comparative biology and taxonomic classification.</title>
        <authorList>
            <person name="Goeker M."/>
        </authorList>
    </citation>
    <scope>NUCLEOTIDE SEQUENCE [LARGE SCALE GENOMIC DNA]</scope>
    <source>
        <strain evidence="11 12">DSM 16998</strain>
    </source>
</reference>
<organism evidence="11 12">
    <name type="scientific">Roseateles toxinivorans</name>
    <dbReference type="NCBI Taxonomy" id="270368"/>
    <lineage>
        <taxon>Bacteria</taxon>
        <taxon>Pseudomonadati</taxon>
        <taxon>Pseudomonadota</taxon>
        <taxon>Betaproteobacteria</taxon>
        <taxon>Burkholderiales</taxon>
        <taxon>Sphaerotilaceae</taxon>
        <taxon>Roseateles</taxon>
    </lineage>
</organism>
<evidence type="ECO:0000256" key="4">
    <source>
        <dbReference type="ARBA" id="ARBA00012458"/>
    </source>
</evidence>
<gene>
    <name evidence="11" type="ORF">DES47_101616</name>
</gene>
<dbReference type="PANTHER" id="PTHR20941">
    <property type="entry name" value="FOLATE SYNTHESIS PROTEINS"/>
    <property type="match status" value="1"/>
</dbReference>
<dbReference type="GO" id="GO:0046872">
    <property type="term" value="F:metal ion binding"/>
    <property type="evidence" value="ECO:0007669"/>
    <property type="project" value="UniProtKB-KW"/>
</dbReference>
<dbReference type="InterPro" id="IPR011005">
    <property type="entry name" value="Dihydropteroate_synth-like_sf"/>
</dbReference>
<dbReference type="PANTHER" id="PTHR20941:SF1">
    <property type="entry name" value="FOLIC ACID SYNTHESIS PROTEIN FOL1"/>
    <property type="match status" value="1"/>
</dbReference>
<dbReference type="AlphaFoldDB" id="A0A4R6QUU6"/>
<dbReference type="InParanoid" id="A0A4R6QUU6"/>
<comment type="pathway">
    <text evidence="3 9">Cofactor biosynthesis; tetrahydrofolate biosynthesis; 7,8-dihydrofolate from 2-amino-4-hydroxy-6-hydroxymethyl-7,8-dihydropteridine diphosphate and 4-aminobenzoate: step 1/2.</text>
</comment>
<dbReference type="GO" id="GO:0046656">
    <property type="term" value="P:folic acid biosynthetic process"/>
    <property type="evidence" value="ECO:0007669"/>
    <property type="project" value="UniProtKB-KW"/>
</dbReference>
<evidence type="ECO:0000256" key="3">
    <source>
        <dbReference type="ARBA" id="ARBA00004763"/>
    </source>
</evidence>
<dbReference type="PROSITE" id="PS50972">
    <property type="entry name" value="PTERIN_BINDING"/>
    <property type="match status" value="1"/>
</dbReference>
<sequence length="291" mass="30784">MFWQTRRFRLDLSRPRVMGIVNVTPDSFSDGGQWADSHTALRHCERLVAEGADILDIGGESSRPGAQPLSVEDELARVLPVLQGALSLGVPVSVDTFKPEVMRAALDLGVDIVNDIHALQRPGALDALAAHGSAGLCLMHMRGEPGTMQALLDYQDVTAEVAAFLASRAQAARDAGIAAERIVLDPGFGFAKSPQQNFQLLREQMQLCALGYPLLAGWSRKASLGAVTGRAVSERLAGSIAAALAAVAHGASIVRVHDVAPTVDALKVWRAAGAPTGLPTQDKNSDEDKNT</sequence>
<feature type="domain" description="Pterin-binding" evidence="10">
    <location>
        <begin position="15"/>
        <end position="267"/>
    </location>
</feature>
<protein>
    <recommendedName>
        <fullName evidence="4 9">Dihydropteroate synthase</fullName>
        <shortName evidence="9">DHPS</shortName>
        <ecNumber evidence="4 9">2.5.1.15</ecNumber>
    </recommendedName>
    <alternativeName>
        <fullName evidence="9">Dihydropteroate pyrophosphorylase</fullName>
    </alternativeName>
</protein>
<dbReference type="Proteomes" id="UP000295361">
    <property type="component" value="Unassembled WGS sequence"/>
</dbReference>
<keyword evidence="7 9" id="KW-0460">Magnesium</keyword>
<dbReference type="InterPro" id="IPR006390">
    <property type="entry name" value="DHP_synth_dom"/>
</dbReference>
<dbReference type="InterPro" id="IPR045031">
    <property type="entry name" value="DHP_synth-like"/>
</dbReference>
<dbReference type="EMBL" id="SNXS01000001">
    <property type="protein sequence ID" value="TDP74555.1"/>
    <property type="molecule type" value="Genomic_DNA"/>
</dbReference>
<dbReference type="GO" id="GO:0046654">
    <property type="term" value="P:tetrahydrofolate biosynthetic process"/>
    <property type="evidence" value="ECO:0007669"/>
    <property type="project" value="UniProtKB-UniPathway"/>
</dbReference>
<evidence type="ECO:0000256" key="9">
    <source>
        <dbReference type="RuleBase" id="RU361205"/>
    </source>
</evidence>
<comment type="caution">
    <text evidence="11">The sequence shown here is derived from an EMBL/GenBank/DDBJ whole genome shotgun (WGS) entry which is preliminary data.</text>
</comment>
<evidence type="ECO:0000256" key="7">
    <source>
        <dbReference type="ARBA" id="ARBA00022842"/>
    </source>
</evidence>
<proteinExistence type="inferred from homology"/>
<dbReference type="GO" id="GO:0004156">
    <property type="term" value="F:dihydropteroate synthase activity"/>
    <property type="evidence" value="ECO:0007669"/>
    <property type="project" value="UniProtKB-EC"/>
</dbReference>
<evidence type="ECO:0000313" key="12">
    <source>
        <dbReference type="Proteomes" id="UP000295361"/>
    </source>
</evidence>
<dbReference type="GO" id="GO:0005829">
    <property type="term" value="C:cytosol"/>
    <property type="evidence" value="ECO:0007669"/>
    <property type="project" value="TreeGrafter"/>
</dbReference>
<evidence type="ECO:0000256" key="5">
    <source>
        <dbReference type="ARBA" id="ARBA00022679"/>
    </source>
</evidence>
<comment type="similarity">
    <text evidence="9">Belongs to the DHPS family.</text>
</comment>
<keyword evidence="6 9" id="KW-0479">Metal-binding</keyword>
<keyword evidence="5 9" id="KW-0808">Transferase</keyword>
<evidence type="ECO:0000256" key="2">
    <source>
        <dbReference type="ARBA" id="ARBA00001946"/>
    </source>
</evidence>
<evidence type="ECO:0000259" key="10">
    <source>
        <dbReference type="PROSITE" id="PS50972"/>
    </source>
</evidence>
<evidence type="ECO:0000256" key="8">
    <source>
        <dbReference type="ARBA" id="ARBA00022909"/>
    </source>
</evidence>
<dbReference type="PROSITE" id="PS00792">
    <property type="entry name" value="DHPS_1"/>
    <property type="match status" value="1"/>
</dbReference>
<dbReference type="Pfam" id="PF00809">
    <property type="entry name" value="Pterin_bind"/>
    <property type="match status" value="1"/>
</dbReference>
<dbReference type="EC" id="2.5.1.15" evidence="4 9"/>
<dbReference type="CDD" id="cd00739">
    <property type="entry name" value="DHPS"/>
    <property type="match status" value="1"/>
</dbReference>
<comment type="function">
    <text evidence="9">Catalyzes the condensation of para-aminobenzoate (pABA) with 6-hydroxymethyl-7,8-dihydropterin diphosphate (DHPt-PP) to form 7,8-dihydropteroate (H2Pte), the immediate precursor of folate derivatives.</text>
</comment>
<name>A0A4R6QUU6_9BURK</name>